<proteinExistence type="predicted"/>
<gene>
    <name evidence="1" type="ORF">SDC9_74252</name>
</gene>
<organism evidence="1">
    <name type="scientific">bioreactor metagenome</name>
    <dbReference type="NCBI Taxonomy" id="1076179"/>
    <lineage>
        <taxon>unclassified sequences</taxon>
        <taxon>metagenomes</taxon>
        <taxon>ecological metagenomes</taxon>
    </lineage>
</organism>
<sequence length="526" mass="61346">MVATLSDPKVIEIKNKKNNVTYLYEDRHYWDPEKKQTRHKRQCIGKLDPVTAQRIYNPSYRQRMAEQSQDDTQVVPNFKLLGLRHLQQYVEASSTIKGDLKALFSEEATDHLLFLAWFLLVTRRPLSYAVYWEEGREGLYTGPSDWQEIRQLLQLFDAEKLRQWQAMQKESERTCAVFDLCSVASYENHNPYLQYGYNRESEALEQNTIVLLTDHADFFPRSFKLLSGTMLGVNTIDSSLSYLDVDASTVLMLNRRFFSLHRIEQLVEQRRLFLLRVPTRQRWLDGCIVRHRKDIEAGGQLLDAQKRVIRALRIDEPVLPVEGVHVHLFYDELWRANQQENLLSLLAQCKLELENDERVEEHARLYETYFKVRKRSNGKVRAQLVADPMQTFNASHAGFWALVTNTDLSSQQVLEMYEKRNAFERRFDNLLNFEDCQNLQVQSQACYPGRVFLQLVSEMVRALLISGLGDSAISIEQMLFSLSNLKEVSFGQSLTSYRKPLTDVQKQVDAQLGLDLHPRRENPITP</sequence>
<comment type="caution">
    <text evidence="1">The sequence shown here is derived from an EMBL/GenBank/DDBJ whole genome shotgun (WGS) entry which is preliminary data.</text>
</comment>
<name>A0A644YHE0_9ZZZZ</name>
<dbReference type="EMBL" id="VSSQ01005075">
    <property type="protein sequence ID" value="MPM27739.1"/>
    <property type="molecule type" value="Genomic_DNA"/>
</dbReference>
<dbReference type="AlphaFoldDB" id="A0A644YHE0"/>
<accession>A0A644YHE0</accession>
<evidence type="ECO:0000313" key="1">
    <source>
        <dbReference type="EMBL" id="MPM27739.1"/>
    </source>
</evidence>
<evidence type="ECO:0008006" key="2">
    <source>
        <dbReference type="Google" id="ProtNLM"/>
    </source>
</evidence>
<protein>
    <recommendedName>
        <fullName evidence="2">Transposase IS4-like domain-containing protein</fullName>
    </recommendedName>
</protein>
<reference evidence="1" key="1">
    <citation type="submission" date="2019-08" db="EMBL/GenBank/DDBJ databases">
        <authorList>
            <person name="Kucharzyk K."/>
            <person name="Murdoch R.W."/>
            <person name="Higgins S."/>
            <person name="Loffler F."/>
        </authorList>
    </citation>
    <scope>NUCLEOTIDE SEQUENCE</scope>
</reference>